<comment type="similarity">
    <text evidence="2">Belongs to the CpsC/CapA family.</text>
</comment>
<evidence type="ECO:0000256" key="5">
    <source>
        <dbReference type="ARBA" id="ARBA00022989"/>
    </source>
</evidence>
<dbReference type="InterPro" id="IPR050445">
    <property type="entry name" value="Bact_polysacc_biosynth/exp"/>
</dbReference>
<dbReference type="GO" id="GO:0005886">
    <property type="term" value="C:plasma membrane"/>
    <property type="evidence" value="ECO:0007669"/>
    <property type="project" value="UniProtKB-SubCell"/>
</dbReference>
<dbReference type="Proteomes" id="UP000675284">
    <property type="component" value="Unassembled WGS sequence"/>
</dbReference>
<evidence type="ECO:0000313" key="9">
    <source>
        <dbReference type="EMBL" id="MBR7796648.1"/>
    </source>
</evidence>
<evidence type="ECO:0000256" key="1">
    <source>
        <dbReference type="ARBA" id="ARBA00004651"/>
    </source>
</evidence>
<evidence type="ECO:0000259" key="8">
    <source>
        <dbReference type="Pfam" id="PF02706"/>
    </source>
</evidence>
<feature type="transmembrane region" description="Helical" evidence="7">
    <location>
        <begin position="200"/>
        <end position="217"/>
    </location>
</feature>
<accession>A0A941DYR6</accession>
<proteinExistence type="inferred from homology"/>
<keyword evidence="10" id="KW-1185">Reference proteome</keyword>
<evidence type="ECO:0000256" key="2">
    <source>
        <dbReference type="ARBA" id="ARBA00006683"/>
    </source>
</evidence>
<evidence type="ECO:0000256" key="3">
    <source>
        <dbReference type="ARBA" id="ARBA00022475"/>
    </source>
</evidence>
<comment type="subcellular location">
    <subcellularLocation>
        <location evidence="1">Cell membrane</location>
        <topology evidence="1">Multi-pass membrane protein</topology>
    </subcellularLocation>
</comment>
<reference evidence="9" key="1">
    <citation type="submission" date="2021-04" db="EMBL/GenBank/DDBJ databases">
        <title>Isolation and polyphasic classification of algal microorganism.</title>
        <authorList>
            <person name="Wang S."/>
        </authorList>
    </citation>
    <scope>NUCLEOTIDE SEQUENCE</scope>
    <source>
        <strain evidence="9">720a</strain>
    </source>
</reference>
<keyword evidence="3" id="KW-1003">Cell membrane</keyword>
<keyword evidence="5 7" id="KW-1133">Transmembrane helix</keyword>
<dbReference type="Pfam" id="PF02706">
    <property type="entry name" value="Wzz"/>
    <property type="match status" value="1"/>
</dbReference>
<feature type="transmembrane region" description="Helical" evidence="7">
    <location>
        <begin position="28"/>
        <end position="45"/>
    </location>
</feature>
<evidence type="ECO:0000256" key="7">
    <source>
        <dbReference type="SAM" id="Phobius"/>
    </source>
</evidence>
<feature type="domain" description="Polysaccharide chain length determinant N-terminal" evidence="8">
    <location>
        <begin position="14"/>
        <end position="97"/>
    </location>
</feature>
<evidence type="ECO:0000256" key="6">
    <source>
        <dbReference type="ARBA" id="ARBA00023136"/>
    </source>
</evidence>
<keyword evidence="4 7" id="KW-0812">Transmembrane</keyword>
<sequence length="240" mass="26891">MDNETINIQKKKKDINLKEVFDLLKKRAWLVIAITILFTSAGYLYNSFNNTPIYQTSTRVIIGADSEYMKTLMVMITDPLIMDKVKEELQLSQTSEELAEQIEVARIEDSQVVQISVRDSDSAQAVEIANTTATAFKSEIADILDFKEVQLLSSADENHQAINGGQHKIVIISFIFGAITGLGLIFLLDSLDGTIRKESELELVLGVPVIGSISNVNKKKFVKRRRQREINVRGETADIK</sequence>
<dbReference type="AlphaFoldDB" id="A0A941DYR6"/>
<dbReference type="RefSeq" id="WP_121604229.1">
    <property type="nucleotide sequence ID" value="NZ_CP115959.1"/>
</dbReference>
<keyword evidence="6 7" id="KW-0472">Membrane</keyword>
<protein>
    <submittedName>
        <fullName evidence="9">Capsular biosynthesis protein</fullName>
    </submittedName>
</protein>
<comment type="caution">
    <text evidence="9">The sequence shown here is derived from an EMBL/GenBank/DDBJ whole genome shotgun (WGS) entry which is preliminary data.</text>
</comment>
<evidence type="ECO:0000256" key="4">
    <source>
        <dbReference type="ARBA" id="ARBA00022692"/>
    </source>
</evidence>
<dbReference type="PANTHER" id="PTHR32309">
    <property type="entry name" value="TYROSINE-PROTEIN KINASE"/>
    <property type="match status" value="1"/>
</dbReference>
<dbReference type="InterPro" id="IPR003856">
    <property type="entry name" value="LPS_length_determ_N"/>
</dbReference>
<name>A0A941DYR6_9BACI</name>
<dbReference type="GO" id="GO:0004713">
    <property type="term" value="F:protein tyrosine kinase activity"/>
    <property type="evidence" value="ECO:0007669"/>
    <property type="project" value="TreeGrafter"/>
</dbReference>
<gene>
    <name evidence="9" type="ORF">KCX74_11425</name>
</gene>
<feature type="transmembrane region" description="Helical" evidence="7">
    <location>
        <begin position="169"/>
        <end position="188"/>
    </location>
</feature>
<organism evidence="9 10">
    <name type="scientific">Virgibacillus salarius</name>
    <dbReference type="NCBI Taxonomy" id="447199"/>
    <lineage>
        <taxon>Bacteria</taxon>
        <taxon>Bacillati</taxon>
        <taxon>Bacillota</taxon>
        <taxon>Bacilli</taxon>
        <taxon>Bacillales</taxon>
        <taxon>Bacillaceae</taxon>
        <taxon>Virgibacillus</taxon>
    </lineage>
</organism>
<evidence type="ECO:0000313" key="10">
    <source>
        <dbReference type="Proteomes" id="UP000675284"/>
    </source>
</evidence>
<dbReference type="PANTHER" id="PTHR32309:SF13">
    <property type="entry name" value="FERRIC ENTEROBACTIN TRANSPORT PROTEIN FEPE"/>
    <property type="match status" value="1"/>
</dbReference>
<dbReference type="EMBL" id="JAGSOT010000031">
    <property type="protein sequence ID" value="MBR7796648.1"/>
    <property type="molecule type" value="Genomic_DNA"/>
</dbReference>